<proteinExistence type="predicted"/>
<evidence type="ECO:0000259" key="1">
    <source>
        <dbReference type="Pfam" id="PF17919"/>
    </source>
</evidence>
<protein>
    <submittedName>
        <fullName evidence="2">Retrovirus-related Pol polyprotein from transposon</fullName>
    </submittedName>
</protein>
<dbReference type="PANTHER" id="PTHR33064:SF40">
    <property type="entry name" value="REVERSE TRANSCRIPTASE_RETROTRANSPOSON-DERIVED PROTEIN RNASE H-LIKE DOMAIN-CONTAINING PROTEIN"/>
    <property type="match status" value="1"/>
</dbReference>
<reference evidence="2" key="2">
    <citation type="journal article" date="2024" name="Plant">
        <title>Genomic evolution and insights into agronomic trait innovations of Sesamum species.</title>
        <authorList>
            <person name="Miao H."/>
            <person name="Wang L."/>
            <person name="Qu L."/>
            <person name="Liu H."/>
            <person name="Sun Y."/>
            <person name="Le M."/>
            <person name="Wang Q."/>
            <person name="Wei S."/>
            <person name="Zheng Y."/>
            <person name="Lin W."/>
            <person name="Duan Y."/>
            <person name="Cao H."/>
            <person name="Xiong S."/>
            <person name="Wang X."/>
            <person name="Wei L."/>
            <person name="Li C."/>
            <person name="Ma Q."/>
            <person name="Ju M."/>
            <person name="Zhao R."/>
            <person name="Li G."/>
            <person name="Mu C."/>
            <person name="Tian Q."/>
            <person name="Mei H."/>
            <person name="Zhang T."/>
            <person name="Gao T."/>
            <person name="Zhang H."/>
        </authorList>
    </citation>
    <scope>NUCLEOTIDE SEQUENCE</scope>
    <source>
        <strain evidence="2">KEN8</strain>
    </source>
</reference>
<dbReference type="InterPro" id="IPR051320">
    <property type="entry name" value="Viral_Replic_Matur_Polypro"/>
</dbReference>
<dbReference type="InterPro" id="IPR043502">
    <property type="entry name" value="DNA/RNA_pol_sf"/>
</dbReference>
<dbReference type="InterPro" id="IPR041577">
    <property type="entry name" value="RT_RNaseH_2"/>
</dbReference>
<reference evidence="2" key="1">
    <citation type="submission" date="2020-06" db="EMBL/GenBank/DDBJ databases">
        <authorList>
            <person name="Li T."/>
            <person name="Hu X."/>
            <person name="Zhang T."/>
            <person name="Song X."/>
            <person name="Zhang H."/>
            <person name="Dai N."/>
            <person name="Sheng W."/>
            <person name="Hou X."/>
            <person name="Wei L."/>
        </authorList>
    </citation>
    <scope>NUCLEOTIDE SEQUENCE</scope>
    <source>
        <strain evidence="2">KEN8</strain>
        <tissue evidence="2">Leaf</tissue>
    </source>
</reference>
<gene>
    <name evidence="2" type="ORF">Scaly_1499600</name>
</gene>
<sequence length="110" mass="12454">MLEWSTRGTVKDLRGFLGLTGYYRRFIHCYGKIAEPLTELLKKNAFQLTEEMEKGFGKLKRAMSKSPILKLLDFNKEFVVETDALGTGIGAVLLQEGKFVAFMSSELKAR</sequence>
<organism evidence="2">
    <name type="scientific">Sesamum calycinum</name>
    <dbReference type="NCBI Taxonomy" id="2727403"/>
    <lineage>
        <taxon>Eukaryota</taxon>
        <taxon>Viridiplantae</taxon>
        <taxon>Streptophyta</taxon>
        <taxon>Embryophyta</taxon>
        <taxon>Tracheophyta</taxon>
        <taxon>Spermatophyta</taxon>
        <taxon>Magnoliopsida</taxon>
        <taxon>eudicotyledons</taxon>
        <taxon>Gunneridae</taxon>
        <taxon>Pentapetalae</taxon>
        <taxon>asterids</taxon>
        <taxon>lamiids</taxon>
        <taxon>Lamiales</taxon>
        <taxon>Pedaliaceae</taxon>
        <taxon>Sesamum</taxon>
    </lineage>
</organism>
<evidence type="ECO:0000313" key="2">
    <source>
        <dbReference type="EMBL" id="KAL0358139.1"/>
    </source>
</evidence>
<feature type="domain" description="Reverse transcriptase/retrotransposon-derived protein RNase H-like" evidence="1">
    <location>
        <begin position="49"/>
        <end position="109"/>
    </location>
</feature>
<dbReference type="InterPro" id="IPR043128">
    <property type="entry name" value="Rev_trsase/Diguanyl_cyclase"/>
</dbReference>
<dbReference type="Pfam" id="PF17919">
    <property type="entry name" value="RT_RNaseH_2"/>
    <property type="match status" value="1"/>
</dbReference>
<dbReference type="Gene3D" id="3.30.70.270">
    <property type="match status" value="1"/>
</dbReference>
<accession>A0AAW2PQZ0</accession>
<comment type="caution">
    <text evidence="2">The sequence shown here is derived from an EMBL/GenBank/DDBJ whole genome shotgun (WGS) entry which is preliminary data.</text>
</comment>
<dbReference type="PANTHER" id="PTHR33064">
    <property type="entry name" value="POL PROTEIN"/>
    <property type="match status" value="1"/>
</dbReference>
<name>A0AAW2PQZ0_9LAMI</name>
<dbReference type="SUPFAM" id="SSF56672">
    <property type="entry name" value="DNA/RNA polymerases"/>
    <property type="match status" value="1"/>
</dbReference>
<dbReference type="FunFam" id="3.30.70.270:FF:000020">
    <property type="entry name" value="Transposon Tf2-6 polyprotein-like Protein"/>
    <property type="match status" value="1"/>
</dbReference>
<dbReference type="AlphaFoldDB" id="A0AAW2PQZ0"/>
<dbReference type="EMBL" id="JACGWM010000008">
    <property type="protein sequence ID" value="KAL0358139.1"/>
    <property type="molecule type" value="Genomic_DNA"/>
</dbReference>